<keyword evidence="2" id="KW-1185">Reference proteome</keyword>
<dbReference type="Proteomes" id="UP000254134">
    <property type="component" value="Unassembled WGS sequence"/>
</dbReference>
<dbReference type="AlphaFoldDB" id="A0A7M2YXY7"/>
<protein>
    <submittedName>
        <fullName evidence="1">Uncharacterized protein</fullName>
    </submittedName>
</protein>
<evidence type="ECO:0000313" key="1">
    <source>
        <dbReference type="EMBL" id="RDI74590.1"/>
    </source>
</evidence>
<name>A0A7M2YXY7_9ACTN</name>
<accession>A0A7M2YXY7</accession>
<dbReference type="EMBL" id="QQZY01000003">
    <property type="protein sequence ID" value="RDI74590.1"/>
    <property type="molecule type" value="Genomic_DNA"/>
</dbReference>
<reference evidence="2" key="2">
    <citation type="journal article" date="2019" name="MicrobiologyOpen">
        <title>High-quality draft genome sequence of Gaiella occulta isolated from a 150 meter deep mineral water borehole and comparison with the genome sequences of other deep-branching lineages of the phylum Actinobacteria.</title>
        <authorList>
            <person name="Severino R."/>
            <person name="Froufe H.J.C."/>
            <person name="Barroso C."/>
            <person name="Albuquerque L."/>
            <person name="Lobo-da-Cunha A."/>
            <person name="da Costa M.S."/>
            <person name="Egas C."/>
        </authorList>
    </citation>
    <scope>NUCLEOTIDE SEQUENCE [LARGE SCALE GENOMIC DNA]</scope>
    <source>
        <strain evidence="2">F2-233</strain>
    </source>
</reference>
<gene>
    <name evidence="1" type="ORF">Gocc_1479</name>
</gene>
<proteinExistence type="predicted"/>
<dbReference type="Pfam" id="PF22091">
    <property type="entry name" value="DUF6941"/>
    <property type="match status" value="1"/>
</dbReference>
<sequence length="142" mass="15187">MLLADYAQVADGKLTVVGGGWSLTGPAPTPFGIAILVHVPWDQANCRHVLRLELLDADGQPVLVPAEDGGEAPIVFFDDLEFEVGRPAGIKPGTPLEMPLAVNSGPLPLAPGGRYEWRLSIDGEVDDDWRLGFSVRGEDEAM</sequence>
<reference evidence="1 2" key="1">
    <citation type="submission" date="2018-07" db="EMBL/GenBank/DDBJ databases">
        <title>High-quality-draft genome sequence of Gaiella occulta.</title>
        <authorList>
            <person name="Severino R."/>
            <person name="Froufe H.J.C."/>
            <person name="Rainey F.A."/>
            <person name="Barroso C."/>
            <person name="Albuquerque L."/>
            <person name="Lobo-Da-Cunha A."/>
            <person name="Da Costa M.S."/>
            <person name="Egas C."/>
        </authorList>
    </citation>
    <scope>NUCLEOTIDE SEQUENCE [LARGE SCALE GENOMIC DNA]</scope>
    <source>
        <strain evidence="1 2">F2-233</strain>
    </source>
</reference>
<evidence type="ECO:0000313" key="2">
    <source>
        <dbReference type="Proteomes" id="UP000254134"/>
    </source>
</evidence>
<dbReference type="InterPro" id="IPR054221">
    <property type="entry name" value="DUF6941"/>
</dbReference>
<organism evidence="1 2">
    <name type="scientific">Gaiella occulta</name>
    <dbReference type="NCBI Taxonomy" id="1002870"/>
    <lineage>
        <taxon>Bacteria</taxon>
        <taxon>Bacillati</taxon>
        <taxon>Actinomycetota</taxon>
        <taxon>Thermoleophilia</taxon>
        <taxon>Gaiellales</taxon>
        <taxon>Gaiellaceae</taxon>
        <taxon>Gaiella</taxon>
    </lineage>
</organism>
<comment type="caution">
    <text evidence="1">The sequence shown here is derived from an EMBL/GenBank/DDBJ whole genome shotgun (WGS) entry which is preliminary data.</text>
</comment>